<dbReference type="EMBL" id="JAMQBK010000031">
    <property type="protein sequence ID" value="MCM2371333.1"/>
    <property type="molecule type" value="Genomic_DNA"/>
</dbReference>
<dbReference type="InterPro" id="IPR029058">
    <property type="entry name" value="AB_hydrolase_fold"/>
</dbReference>
<keyword evidence="1" id="KW-0472">Membrane</keyword>
<keyword evidence="1" id="KW-1133">Transmembrane helix</keyword>
<feature type="transmembrane region" description="Helical" evidence="1">
    <location>
        <begin position="35"/>
        <end position="53"/>
    </location>
</feature>
<organism evidence="2 3">
    <name type="scientific">Aporhodopirellula aestuarii</name>
    <dbReference type="NCBI Taxonomy" id="2950107"/>
    <lineage>
        <taxon>Bacteria</taxon>
        <taxon>Pseudomonadati</taxon>
        <taxon>Planctomycetota</taxon>
        <taxon>Planctomycetia</taxon>
        <taxon>Pirellulales</taxon>
        <taxon>Pirellulaceae</taxon>
        <taxon>Aporhodopirellula</taxon>
    </lineage>
</organism>
<dbReference type="Gene3D" id="3.40.50.1820">
    <property type="entry name" value="alpha/beta hydrolase"/>
    <property type="match status" value="1"/>
</dbReference>
<keyword evidence="1" id="KW-0812">Transmembrane</keyword>
<name>A0ABT0U4G8_9BACT</name>
<accession>A0ABT0U4G8</accession>
<evidence type="ECO:0000313" key="3">
    <source>
        <dbReference type="Proteomes" id="UP001202961"/>
    </source>
</evidence>
<dbReference type="SUPFAM" id="SSF53474">
    <property type="entry name" value="alpha/beta-Hydrolases"/>
    <property type="match status" value="1"/>
</dbReference>
<dbReference type="RefSeq" id="WP_250928968.1">
    <property type="nucleotide sequence ID" value="NZ_JAMQBK010000031.1"/>
</dbReference>
<evidence type="ECO:0000313" key="2">
    <source>
        <dbReference type="EMBL" id="MCM2371333.1"/>
    </source>
</evidence>
<dbReference type="PANTHER" id="PTHR12277">
    <property type="entry name" value="ALPHA/BETA HYDROLASE DOMAIN-CONTAINING PROTEIN"/>
    <property type="match status" value="1"/>
</dbReference>
<keyword evidence="2" id="KW-0378">Hydrolase</keyword>
<gene>
    <name evidence="2" type="ORF">NB063_12015</name>
</gene>
<dbReference type="GO" id="GO:0016787">
    <property type="term" value="F:hydrolase activity"/>
    <property type="evidence" value="ECO:0007669"/>
    <property type="project" value="UniProtKB-KW"/>
</dbReference>
<dbReference type="PANTHER" id="PTHR12277:SF79">
    <property type="entry name" value="XAA-PRO DIPEPTIDYL-PEPTIDASE-RELATED"/>
    <property type="match status" value="1"/>
</dbReference>
<sequence length="327" mass="36220">MKASLMEEATSAKPESSAQSAKSPVRFLWHRTRRAITSIAVAYGVLCVAMVLLETRLVFPGAYMGPPSSDNGPQFDPDAPITNMITTFAYRAVDEAELKGRLLIRSDADRVILFLHGNGIRAMDMDGWTRLLSDAMNASVFTAEYRGFQNEGFTPTESTCVSDALSAMDALSELTRVPPEQITIYGRSLGGGIAAGLVELLQERNTPPHSLVLDRTFDSTVNVGADRFTWLPVQWLMRNRFDSSSRLSDFQGCVVQIHGTPDRIVPMKNGRQLFDSLATRYKAWVEVPGLYHNDPISKQPLERALEELRKLEGLRQLENQSALSGPL</sequence>
<protein>
    <submittedName>
        <fullName evidence="2">Alpha/beta hydrolase</fullName>
    </submittedName>
</protein>
<evidence type="ECO:0000256" key="1">
    <source>
        <dbReference type="SAM" id="Phobius"/>
    </source>
</evidence>
<dbReference type="Proteomes" id="UP001202961">
    <property type="component" value="Unassembled WGS sequence"/>
</dbReference>
<keyword evidence="3" id="KW-1185">Reference proteome</keyword>
<comment type="caution">
    <text evidence="2">The sequence shown here is derived from an EMBL/GenBank/DDBJ whole genome shotgun (WGS) entry which is preliminary data.</text>
</comment>
<reference evidence="2 3" key="1">
    <citation type="journal article" date="2022" name="Syst. Appl. Microbiol.">
        <title>Rhodopirellula aestuarii sp. nov., a novel member of the genus Rhodopirellula isolated from brackish sediments collected in the Tagus River estuary, Portugal.</title>
        <authorList>
            <person name="Vitorino I.R."/>
            <person name="Klimek D."/>
            <person name="Calusinska M."/>
            <person name="Lobo-da-Cunha A."/>
            <person name="Vasconcelos V."/>
            <person name="Lage O.M."/>
        </authorList>
    </citation>
    <scope>NUCLEOTIDE SEQUENCE [LARGE SCALE GENOMIC DNA]</scope>
    <source>
        <strain evidence="2 3">ICT_H3.1</strain>
    </source>
</reference>
<proteinExistence type="predicted"/>